<feature type="signal peptide" evidence="2">
    <location>
        <begin position="1"/>
        <end position="21"/>
    </location>
</feature>
<feature type="region of interest" description="Disordered" evidence="1">
    <location>
        <begin position="83"/>
        <end position="110"/>
    </location>
</feature>
<proteinExistence type="predicted"/>
<accession>A0AAV2A631</accession>
<comment type="caution">
    <text evidence="3">The sequence shown here is derived from an EMBL/GenBank/DDBJ whole genome shotgun (WGS) entry which is preliminary data.</text>
</comment>
<dbReference type="Proteomes" id="UP001497382">
    <property type="component" value="Unassembled WGS sequence"/>
</dbReference>
<evidence type="ECO:0000256" key="1">
    <source>
        <dbReference type="SAM" id="MobiDB-lite"/>
    </source>
</evidence>
<protein>
    <submittedName>
        <fullName evidence="3">Uncharacterized protein</fullName>
    </submittedName>
</protein>
<keyword evidence="2" id="KW-0732">Signal</keyword>
<evidence type="ECO:0000313" key="4">
    <source>
        <dbReference type="Proteomes" id="UP001497382"/>
    </source>
</evidence>
<keyword evidence="4" id="KW-1185">Reference proteome</keyword>
<feature type="chain" id="PRO_5043382340" evidence="2">
    <location>
        <begin position="22"/>
        <end position="144"/>
    </location>
</feature>
<evidence type="ECO:0000313" key="3">
    <source>
        <dbReference type="EMBL" id="CAL1279500.1"/>
    </source>
</evidence>
<dbReference type="AlphaFoldDB" id="A0AAV2A631"/>
<organism evidence="3 4">
    <name type="scientific">Larinioides sclopetarius</name>
    <dbReference type="NCBI Taxonomy" id="280406"/>
    <lineage>
        <taxon>Eukaryota</taxon>
        <taxon>Metazoa</taxon>
        <taxon>Ecdysozoa</taxon>
        <taxon>Arthropoda</taxon>
        <taxon>Chelicerata</taxon>
        <taxon>Arachnida</taxon>
        <taxon>Araneae</taxon>
        <taxon>Araneomorphae</taxon>
        <taxon>Entelegynae</taxon>
        <taxon>Araneoidea</taxon>
        <taxon>Araneidae</taxon>
        <taxon>Larinioides</taxon>
    </lineage>
</organism>
<evidence type="ECO:0000256" key="2">
    <source>
        <dbReference type="SAM" id="SignalP"/>
    </source>
</evidence>
<sequence>MIKMALVHLVPFFLLLLQANANPLDSTEMTSTEIPLFGNDTTEFENGTDTDVTIMPLTNLTSVNETIIEPVDSTVEDISTDEATTIEDTEMNTESHTSEPEATVTNPPPTKKADFNLAVMAQAGALAFVLPVCVRLVTQWNRCL</sequence>
<name>A0AAV2A631_9ARAC</name>
<dbReference type="EMBL" id="CAXIEN010000122">
    <property type="protein sequence ID" value="CAL1279500.1"/>
    <property type="molecule type" value="Genomic_DNA"/>
</dbReference>
<reference evidence="3 4" key="1">
    <citation type="submission" date="2024-04" db="EMBL/GenBank/DDBJ databases">
        <authorList>
            <person name="Rising A."/>
            <person name="Reimegard J."/>
            <person name="Sonavane S."/>
            <person name="Akerstrom W."/>
            <person name="Nylinder S."/>
            <person name="Hedman E."/>
            <person name="Kallberg Y."/>
        </authorList>
    </citation>
    <scope>NUCLEOTIDE SEQUENCE [LARGE SCALE GENOMIC DNA]</scope>
</reference>
<gene>
    <name evidence="3" type="ORF">LARSCL_LOCUS10401</name>
</gene>